<evidence type="ECO:0000256" key="1">
    <source>
        <dbReference type="SAM" id="MobiDB-lite"/>
    </source>
</evidence>
<proteinExistence type="predicted"/>
<accession>A0A9Q3IYK7</accession>
<feature type="region of interest" description="Disordered" evidence="1">
    <location>
        <begin position="40"/>
        <end position="115"/>
    </location>
</feature>
<keyword evidence="2" id="KW-0732">Signal</keyword>
<evidence type="ECO:0000313" key="3">
    <source>
        <dbReference type="EMBL" id="MBW0552743.1"/>
    </source>
</evidence>
<dbReference type="AlphaFoldDB" id="A0A9Q3IYK7"/>
<gene>
    <name evidence="3" type="ORF">O181_092458</name>
</gene>
<dbReference type="EMBL" id="AVOT02059017">
    <property type="protein sequence ID" value="MBW0552743.1"/>
    <property type="molecule type" value="Genomic_DNA"/>
</dbReference>
<feature type="signal peptide" evidence="2">
    <location>
        <begin position="1"/>
        <end position="30"/>
    </location>
</feature>
<keyword evidence="4" id="KW-1185">Reference proteome</keyword>
<organism evidence="3 4">
    <name type="scientific">Austropuccinia psidii MF-1</name>
    <dbReference type="NCBI Taxonomy" id="1389203"/>
    <lineage>
        <taxon>Eukaryota</taxon>
        <taxon>Fungi</taxon>
        <taxon>Dikarya</taxon>
        <taxon>Basidiomycota</taxon>
        <taxon>Pucciniomycotina</taxon>
        <taxon>Pucciniomycetes</taxon>
        <taxon>Pucciniales</taxon>
        <taxon>Sphaerophragmiaceae</taxon>
        <taxon>Austropuccinia</taxon>
    </lineage>
</organism>
<comment type="caution">
    <text evidence="3">The sequence shown here is derived from an EMBL/GenBank/DDBJ whole genome shotgun (WGS) entry which is preliminary data.</text>
</comment>
<feature type="compositionally biased region" description="Polar residues" evidence="1">
    <location>
        <begin position="85"/>
        <end position="109"/>
    </location>
</feature>
<evidence type="ECO:0000313" key="4">
    <source>
        <dbReference type="Proteomes" id="UP000765509"/>
    </source>
</evidence>
<evidence type="ECO:0000256" key="2">
    <source>
        <dbReference type="SAM" id="SignalP"/>
    </source>
</evidence>
<sequence>MLTAATRAGRHMILFAILLIIFSSIRDAIAQSGFDDNLGLSSDDDLGTNPDGSFADSKDGNRSFEGNPDITFTSAVVLSPPRPTSNPEAPASTTQWHSSTESPSPSPILSHNPPAFTVAPEANVGQTISMGKPGMKQSSCAQTASKLSLGLFAMGICIGISFINRQAVPGT</sequence>
<protein>
    <submittedName>
        <fullName evidence="3">Uncharacterized protein</fullName>
    </submittedName>
</protein>
<reference evidence="3" key="1">
    <citation type="submission" date="2021-03" db="EMBL/GenBank/DDBJ databases">
        <title>Draft genome sequence of rust myrtle Austropuccinia psidii MF-1, a brazilian biotype.</title>
        <authorList>
            <person name="Quecine M.C."/>
            <person name="Pachon D.M.R."/>
            <person name="Bonatelli M.L."/>
            <person name="Correr F.H."/>
            <person name="Franceschini L.M."/>
            <person name="Leite T.F."/>
            <person name="Margarido G.R.A."/>
            <person name="Almeida C.A."/>
            <person name="Ferrarezi J.A."/>
            <person name="Labate C.A."/>
        </authorList>
    </citation>
    <scope>NUCLEOTIDE SEQUENCE</scope>
    <source>
        <strain evidence="3">MF-1</strain>
    </source>
</reference>
<dbReference type="Proteomes" id="UP000765509">
    <property type="component" value="Unassembled WGS sequence"/>
</dbReference>
<feature type="chain" id="PRO_5040403035" evidence="2">
    <location>
        <begin position="31"/>
        <end position="171"/>
    </location>
</feature>
<name>A0A9Q3IYK7_9BASI</name>